<dbReference type="GO" id="GO:0009341">
    <property type="term" value="C:beta-galactosidase complex"/>
    <property type="evidence" value="ECO:0007669"/>
    <property type="project" value="InterPro"/>
</dbReference>
<evidence type="ECO:0000256" key="1">
    <source>
        <dbReference type="ARBA" id="ARBA00022801"/>
    </source>
</evidence>
<feature type="chain" id="PRO_5015413814" evidence="3">
    <location>
        <begin position="21"/>
        <end position="824"/>
    </location>
</feature>
<dbReference type="Gene3D" id="3.20.20.80">
    <property type="entry name" value="Glycosidases"/>
    <property type="match status" value="1"/>
</dbReference>
<dbReference type="EMBL" id="QEKH01000005">
    <property type="protein sequence ID" value="PVY44788.1"/>
    <property type="molecule type" value="Genomic_DNA"/>
</dbReference>
<dbReference type="GO" id="GO:0004565">
    <property type="term" value="F:beta-galactosidase activity"/>
    <property type="evidence" value="ECO:0007669"/>
    <property type="project" value="InterPro"/>
</dbReference>
<dbReference type="CDD" id="cd03143">
    <property type="entry name" value="A4_beta-galactosidase_middle_domain"/>
    <property type="match status" value="1"/>
</dbReference>
<keyword evidence="6" id="KW-1185">Reference proteome</keyword>
<dbReference type="PANTHER" id="PTHR36447:SF1">
    <property type="entry name" value="BETA-GALACTOSIDASE GANA"/>
    <property type="match status" value="1"/>
</dbReference>
<proteinExistence type="predicted"/>
<keyword evidence="3" id="KW-0732">Signal</keyword>
<dbReference type="InterPro" id="IPR017853">
    <property type="entry name" value="GH"/>
</dbReference>
<dbReference type="Proteomes" id="UP000245959">
    <property type="component" value="Unassembled WGS sequence"/>
</dbReference>
<dbReference type="AlphaFoldDB" id="A0A2U1B828"/>
<dbReference type="InterPro" id="IPR029062">
    <property type="entry name" value="Class_I_gatase-like"/>
</dbReference>
<dbReference type="InterPro" id="IPR003476">
    <property type="entry name" value="Glyco_hydro_42"/>
</dbReference>
<keyword evidence="1" id="KW-0378">Hydrolase</keyword>
<evidence type="ECO:0000256" key="2">
    <source>
        <dbReference type="ARBA" id="ARBA00023295"/>
    </source>
</evidence>
<protein>
    <submittedName>
        <fullName evidence="5">Beta-galactosidase-like protein</fullName>
    </submittedName>
</protein>
<dbReference type="SUPFAM" id="SSF51445">
    <property type="entry name" value="(Trans)glycosidases"/>
    <property type="match status" value="1"/>
</dbReference>
<name>A0A2U1B828_9BACT</name>
<dbReference type="OrthoDB" id="178893at2"/>
<accession>A0A2U1B828</accession>
<sequence>MKTTASFLTAVLAASSLAAATLEMKPDTYLNMNYAHRHGRHKVLELGDSSAILSASRHAAGFALLASDRDGDGELTVKFRLLFPDGSAQPLGDAVPVKLRKDRMLARNLVLTLDDADIARLMKSESKFNLVPVRVQAEFTGSDGKPLPALNDVAAIGFDRGLKPQPPEAAVAENGVTGVPTLALNGNLYPGIFGYVGWNWGTARRTVRELGEASRHLYEIVFQPWSLWKEGKFDDAAFERTLNSQVASIVAQDPEALIFVRWWLYMPRDWAKHNPGESIVYDDGSTEIPLLGGPWAHASYASKAWLSAYTKIVDTAVRKLSAGSYADRIFMVRVGYGNCGEWNNFGYHQEKFPGFSPQMLDAYRTWLKQRYGSIDRLNAAWHTALSGFGAVAIPTREERLAGKAGDILRNPADTGNVRDFYRFFSEFTVSLIEHFGRAVKAASGNRLLYGVFYGYYTHHLSGFPYHMLDSGHYALGRLLDSPYVDTLCSPYSYNDRNRGSTLGMPLESIKAHGKLFLAEMDLPTHLADPKRYQADANSGLRFAQAEEQTLTLYRRDFGRVLTWGVGGYWYDFAHNWYHFDRFREFAAATEKINREAAGRDLRSVAEVAVILDEESVFDLSLHAGKWGAELRDALSFDIERLGVPVDFRLSSDLGRAVKRGYRLLVFPAQFRQNPAIREALAAFPGHVLFLYGAGMVSAENRLTVPNDFYGVPVTTADAVNRLTAGERRFYWSGPRPPAEVWKAVLKQAKVHRYASRDETYIYANASYLGIWVPASDGGTLTVTLPEAARMTDAETGEPLGGGPEFRFTLPEKGMYFRLLRREAR</sequence>
<dbReference type="Pfam" id="PF02449">
    <property type="entry name" value="Glyco_hydro_42"/>
    <property type="match status" value="1"/>
</dbReference>
<keyword evidence="2" id="KW-0326">Glycosidase</keyword>
<evidence type="ECO:0000313" key="5">
    <source>
        <dbReference type="EMBL" id="PVY44788.1"/>
    </source>
</evidence>
<dbReference type="GeneID" id="78294434"/>
<dbReference type="GO" id="GO:0005975">
    <property type="term" value="P:carbohydrate metabolic process"/>
    <property type="evidence" value="ECO:0007669"/>
    <property type="project" value="InterPro"/>
</dbReference>
<evidence type="ECO:0000313" key="6">
    <source>
        <dbReference type="Proteomes" id="UP000245959"/>
    </source>
</evidence>
<feature type="signal peptide" evidence="3">
    <location>
        <begin position="1"/>
        <end position="20"/>
    </location>
</feature>
<feature type="domain" description="Glycoside hydrolase family 42 N-terminal" evidence="4">
    <location>
        <begin position="344"/>
        <end position="449"/>
    </location>
</feature>
<reference evidence="5 6" key="1">
    <citation type="submission" date="2018-04" db="EMBL/GenBank/DDBJ databases">
        <title>Genomic Encyclopedia of Type Strains, Phase IV (KMG-IV): sequencing the most valuable type-strain genomes for metagenomic binning, comparative biology and taxonomic classification.</title>
        <authorList>
            <person name="Goeker M."/>
        </authorList>
    </citation>
    <scope>NUCLEOTIDE SEQUENCE [LARGE SCALE GENOMIC DNA]</scope>
    <source>
        <strain evidence="5 6">DSM 14823</strain>
    </source>
</reference>
<dbReference type="PANTHER" id="PTHR36447">
    <property type="entry name" value="BETA-GALACTOSIDASE GANA"/>
    <property type="match status" value="1"/>
</dbReference>
<evidence type="ECO:0000256" key="3">
    <source>
        <dbReference type="SAM" id="SignalP"/>
    </source>
</evidence>
<dbReference type="InterPro" id="IPR013529">
    <property type="entry name" value="Glyco_hydro_42_N"/>
</dbReference>
<dbReference type="RefSeq" id="WP_116883110.1">
    <property type="nucleotide sequence ID" value="NZ_CABMMC010000040.1"/>
</dbReference>
<gene>
    <name evidence="5" type="ORF">C8D82_105117</name>
</gene>
<dbReference type="SUPFAM" id="SSF52317">
    <property type="entry name" value="Class I glutamine amidotransferase-like"/>
    <property type="match status" value="1"/>
</dbReference>
<comment type="caution">
    <text evidence="5">The sequence shown here is derived from an EMBL/GenBank/DDBJ whole genome shotgun (WGS) entry which is preliminary data.</text>
</comment>
<evidence type="ECO:0000259" key="4">
    <source>
        <dbReference type="Pfam" id="PF02449"/>
    </source>
</evidence>
<organism evidence="5 6">
    <name type="scientific">Victivallis vadensis</name>
    <dbReference type="NCBI Taxonomy" id="172901"/>
    <lineage>
        <taxon>Bacteria</taxon>
        <taxon>Pseudomonadati</taxon>
        <taxon>Lentisphaerota</taxon>
        <taxon>Lentisphaeria</taxon>
        <taxon>Victivallales</taxon>
        <taxon>Victivallaceae</taxon>
        <taxon>Victivallis</taxon>
    </lineage>
</organism>